<evidence type="ECO:0000313" key="2">
    <source>
        <dbReference type="EMBL" id="THE64055.1"/>
    </source>
</evidence>
<name>A0A4S3TM25_9EURY</name>
<dbReference type="InterPro" id="IPR052513">
    <property type="entry name" value="Thioester_dehydratase-like"/>
</dbReference>
<dbReference type="AlphaFoldDB" id="A0A4S3TM25"/>
<sequence length="139" mass="15793">MSGPRYHRTREQDQRLVAFECQSCGYVSFPDEKQTCKRCGDAPATFEEVQLAERGEIKTFVVQEYLPDDIEVPQPLAIVDLPQADGSGESARVYGLLTETELDELSVGTEVEARFRELFDDGERPINSFKFSVPREVKR</sequence>
<keyword evidence="3" id="KW-1185">Reference proteome</keyword>
<dbReference type="RefSeq" id="WP_141465523.1">
    <property type="nucleotide sequence ID" value="NZ_RBZW01000044.1"/>
</dbReference>
<dbReference type="PANTHER" id="PTHR34075:SF5">
    <property type="entry name" value="BLR3430 PROTEIN"/>
    <property type="match status" value="1"/>
</dbReference>
<accession>A0A4S3TM25</accession>
<dbReference type="InterPro" id="IPR002878">
    <property type="entry name" value="ChsH2_C"/>
</dbReference>
<protein>
    <recommendedName>
        <fullName evidence="1">ChsH2 C-terminal OB-fold domain-containing protein</fullName>
    </recommendedName>
</protein>
<dbReference type="PANTHER" id="PTHR34075">
    <property type="entry name" value="BLR3430 PROTEIN"/>
    <property type="match status" value="1"/>
</dbReference>
<evidence type="ECO:0000259" key="1">
    <source>
        <dbReference type="Pfam" id="PF01796"/>
    </source>
</evidence>
<reference evidence="2 3" key="1">
    <citation type="submission" date="2018-10" db="EMBL/GenBank/DDBJ databases">
        <title>Natronolimnobius sp. XQ-INN 246 isolated from Inner Mongolia Autonomous Region of China.</title>
        <authorList>
            <person name="Xue Q."/>
        </authorList>
    </citation>
    <scope>NUCLEOTIDE SEQUENCE [LARGE SCALE GENOMIC DNA]</scope>
    <source>
        <strain evidence="2 3">XQ-INN 246</strain>
    </source>
</reference>
<dbReference type="SUPFAM" id="SSF50249">
    <property type="entry name" value="Nucleic acid-binding proteins"/>
    <property type="match status" value="1"/>
</dbReference>
<dbReference type="Pfam" id="PF01796">
    <property type="entry name" value="OB_ChsH2_C"/>
    <property type="match status" value="1"/>
</dbReference>
<dbReference type="InterPro" id="IPR012340">
    <property type="entry name" value="NA-bd_OB-fold"/>
</dbReference>
<evidence type="ECO:0000313" key="3">
    <source>
        <dbReference type="Proteomes" id="UP000318864"/>
    </source>
</evidence>
<dbReference type="EMBL" id="RBZW01000044">
    <property type="protein sequence ID" value="THE64055.1"/>
    <property type="molecule type" value="Genomic_DNA"/>
</dbReference>
<comment type="caution">
    <text evidence="2">The sequence shown here is derived from an EMBL/GenBank/DDBJ whole genome shotgun (WGS) entry which is preliminary data.</text>
</comment>
<proteinExistence type="predicted"/>
<gene>
    <name evidence="2" type="ORF">D8Y22_15125</name>
</gene>
<dbReference type="Proteomes" id="UP000318864">
    <property type="component" value="Unassembled WGS sequence"/>
</dbReference>
<organism evidence="2 3">
    <name type="scientific">Salinadaptatus halalkaliphilus</name>
    <dbReference type="NCBI Taxonomy" id="2419781"/>
    <lineage>
        <taxon>Archaea</taxon>
        <taxon>Methanobacteriati</taxon>
        <taxon>Methanobacteriota</taxon>
        <taxon>Stenosarchaea group</taxon>
        <taxon>Halobacteria</taxon>
        <taxon>Halobacteriales</taxon>
        <taxon>Natrialbaceae</taxon>
        <taxon>Salinadaptatus</taxon>
    </lineage>
</organism>
<feature type="domain" description="ChsH2 C-terminal OB-fold" evidence="1">
    <location>
        <begin position="48"/>
        <end position="116"/>
    </location>
</feature>
<dbReference type="OrthoDB" id="9573at2157"/>